<dbReference type="EMBL" id="LAZR01003436">
    <property type="protein sequence ID" value="KKN18347.1"/>
    <property type="molecule type" value="Genomic_DNA"/>
</dbReference>
<protein>
    <submittedName>
        <fullName evidence="1">Uncharacterized protein</fullName>
    </submittedName>
</protein>
<gene>
    <name evidence="1" type="ORF">LCGC14_0956670</name>
</gene>
<comment type="caution">
    <text evidence="1">The sequence shown here is derived from an EMBL/GenBank/DDBJ whole genome shotgun (WGS) entry which is preliminary data.</text>
</comment>
<accession>A0A0F9P1X1</accession>
<evidence type="ECO:0000313" key="1">
    <source>
        <dbReference type="EMBL" id="KKN18347.1"/>
    </source>
</evidence>
<organism evidence="1">
    <name type="scientific">marine sediment metagenome</name>
    <dbReference type="NCBI Taxonomy" id="412755"/>
    <lineage>
        <taxon>unclassified sequences</taxon>
        <taxon>metagenomes</taxon>
        <taxon>ecological metagenomes</taxon>
    </lineage>
</organism>
<sequence length="93" mass="10930">MNREQLIDYLAYLKDIYKYVLQVELHNEVKFKNPKIKFKNCILVSNFLDLDEEITVNIDDAKVKVLLNQVDLGLLKVINKYLPVFEILDKGSE</sequence>
<reference evidence="1" key="1">
    <citation type="journal article" date="2015" name="Nature">
        <title>Complex archaea that bridge the gap between prokaryotes and eukaryotes.</title>
        <authorList>
            <person name="Spang A."/>
            <person name="Saw J.H."/>
            <person name="Jorgensen S.L."/>
            <person name="Zaremba-Niedzwiedzka K."/>
            <person name="Martijn J."/>
            <person name="Lind A.E."/>
            <person name="van Eijk R."/>
            <person name="Schleper C."/>
            <person name="Guy L."/>
            <person name="Ettema T.J."/>
        </authorList>
    </citation>
    <scope>NUCLEOTIDE SEQUENCE</scope>
</reference>
<dbReference type="AlphaFoldDB" id="A0A0F9P1X1"/>
<name>A0A0F9P1X1_9ZZZZ</name>
<proteinExistence type="predicted"/>